<dbReference type="Proteomes" id="UP001166784">
    <property type="component" value="Unassembled WGS sequence"/>
</dbReference>
<comment type="caution">
    <text evidence="3">The sequence shown here is derived from an EMBL/GenBank/DDBJ whole genome shotgun (WGS) entry which is preliminary data.</text>
</comment>
<name>A0ABS9SZC3_9ACTN</name>
<accession>A0ABS9SZC3</accession>
<gene>
    <name evidence="3" type="ORF">MMA15_14875</name>
</gene>
<reference evidence="3" key="1">
    <citation type="submission" date="2022-03" db="EMBL/GenBank/DDBJ databases">
        <authorList>
            <person name="Santos J.D.N."/>
            <person name="Kallscheuer N."/>
            <person name="Jogler C."/>
            <person name="Lage O.M."/>
        </authorList>
    </citation>
    <scope>NUCLEOTIDE SEQUENCE</scope>
    <source>
        <strain evidence="3">M600PL45_2</strain>
    </source>
</reference>
<dbReference type="Gene3D" id="1.10.10.10">
    <property type="entry name" value="Winged helix-like DNA-binding domain superfamily/Winged helix DNA-binding domain"/>
    <property type="match status" value="1"/>
</dbReference>
<dbReference type="EMBL" id="JAKWJU010000002">
    <property type="protein sequence ID" value="MCH6161630.1"/>
    <property type="molecule type" value="Genomic_DNA"/>
</dbReference>
<sequence length="152" mass="15959">MTTGATNEEPAAWLRGVIELAAAAVLAEGDNHGYAVAQRLNEAGFGRLKGGVLYPVLARLESDGILSSTWAAGAGGPGRKVYSLTGRGARWLAEQGVRWGEFAERMDRLLSSTGAVGTGATTRSTRSENAASAADTRHRTRTTRSVEEGGIR</sequence>
<evidence type="ECO:0000313" key="3">
    <source>
        <dbReference type="EMBL" id="MCH6161630.1"/>
    </source>
</evidence>
<keyword evidence="4" id="KW-1185">Reference proteome</keyword>
<evidence type="ECO:0000313" key="4">
    <source>
        <dbReference type="Proteomes" id="UP001166784"/>
    </source>
</evidence>
<dbReference type="InterPro" id="IPR052509">
    <property type="entry name" value="Metal_resp_DNA-bind_regulator"/>
</dbReference>
<dbReference type="PANTHER" id="PTHR33169:SF14">
    <property type="entry name" value="TRANSCRIPTIONAL REGULATOR RV3488"/>
    <property type="match status" value="1"/>
</dbReference>
<evidence type="ECO:0000259" key="2">
    <source>
        <dbReference type="Pfam" id="PF03551"/>
    </source>
</evidence>
<dbReference type="InterPro" id="IPR036390">
    <property type="entry name" value="WH_DNA-bd_sf"/>
</dbReference>
<protein>
    <submittedName>
        <fullName evidence="3">PadR family transcriptional regulator</fullName>
    </submittedName>
</protein>
<feature type="compositionally biased region" description="Low complexity" evidence="1">
    <location>
        <begin position="113"/>
        <end position="124"/>
    </location>
</feature>
<dbReference type="Pfam" id="PF03551">
    <property type="entry name" value="PadR"/>
    <property type="match status" value="1"/>
</dbReference>
<proteinExistence type="predicted"/>
<dbReference type="InterPro" id="IPR036388">
    <property type="entry name" value="WH-like_DNA-bd_sf"/>
</dbReference>
<feature type="region of interest" description="Disordered" evidence="1">
    <location>
        <begin position="113"/>
        <end position="152"/>
    </location>
</feature>
<feature type="domain" description="Transcription regulator PadR N-terminal" evidence="2">
    <location>
        <begin position="24"/>
        <end position="93"/>
    </location>
</feature>
<evidence type="ECO:0000256" key="1">
    <source>
        <dbReference type="SAM" id="MobiDB-lite"/>
    </source>
</evidence>
<dbReference type="InterPro" id="IPR005149">
    <property type="entry name" value="Tscrpt_reg_PadR_N"/>
</dbReference>
<organism evidence="3 4">
    <name type="scientific">Streptomyces marispadix</name>
    <dbReference type="NCBI Taxonomy" id="2922868"/>
    <lineage>
        <taxon>Bacteria</taxon>
        <taxon>Bacillati</taxon>
        <taxon>Actinomycetota</taxon>
        <taxon>Actinomycetes</taxon>
        <taxon>Kitasatosporales</taxon>
        <taxon>Streptomycetaceae</taxon>
        <taxon>Streptomyces</taxon>
    </lineage>
</organism>
<reference evidence="3" key="2">
    <citation type="journal article" date="2023" name="Int. J. Syst. Evol. Microbiol.">
        <title>Streptomyces marispadix sp. nov., isolated from marine beach sediment of the Northern Coast of Portugal.</title>
        <authorList>
            <person name="dos Santos J.D.N."/>
            <person name="Vitorino I.R."/>
            <person name="Kallscheuer N."/>
            <person name="Srivastava A."/>
            <person name="Krautwurst S."/>
            <person name="Marz M."/>
            <person name="Jogler C."/>
            <person name="Lobo Da Cunha A."/>
            <person name="Catita J."/>
            <person name="Goncalves H."/>
            <person name="Gonzalez I."/>
            <person name="Reyes F."/>
            <person name="Lage O.M."/>
        </authorList>
    </citation>
    <scope>NUCLEOTIDE SEQUENCE</scope>
    <source>
        <strain evidence="3">M600PL45_2</strain>
    </source>
</reference>
<dbReference type="RefSeq" id="WP_241060195.1">
    <property type="nucleotide sequence ID" value="NZ_JAKWJU010000002.1"/>
</dbReference>
<dbReference type="PANTHER" id="PTHR33169">
    <property type="entry name" value="PADR-FAMILY TRANSCRIPTIONAL REGULATOR"/>
    <property type="match status" value="1"/>
</dbReference>
<dbReference type="SUPFAM" id="SSF46785">
    <property type="entry name" value="Winged helix' DNA-binding domain"/>
    <property type="match status" value="1"/>
</dbReference>